<gene>
    <name evidence="7" type="ORF">SISSUDRAFT_1041747</name>
</gene>
<organism evidence="7 8">
    <name type="scientific">Sistotremastrum suecicum HHB10207 ss-3</name>
    <dbReference type="NCBI Taxonomy" id="1314776"/>
    <lineage>
        <taxon>Eukaryota</taxon>
        <taxon>Fungi</taxon>
        <taxon>Dikarya</taxon>
        <taxon>Basidiomycota</taxon>
        <taxon>Agaricomycotina</taxon>
        <taxon>Agaricomycetes</taxon>
        <taxon>Sistotremastrales</taxon>
        <taxon>Sistotremastraceae</taxon>
        <taxon>Sistotremastrum</taxon>
    </lineage>
</organism>
<proteinExistence type="predicted"/>
<dbReference type="OrthoDB" id="5231159at2759"/>
<evidence type="ECO:0000313" key="8">
    <source>
        <dbReference type="Proteomes" id="UP000076798"/>
    </source>
</evidence>
<dbReference type="GO" id="GO:0008270">
    <property type="term" value="F:zinc ion binding"/>
    <property type="evidence" value="ECO:0007669"/>
    <property type="project" value="UniProtKB-KW"/>
</dbReference>
<dbReference type="InterPro" id="IPR002893">
    <property type="entry name" value="Znf_MYND"/>
</dbReference>
<evidence type="ECO:0000259" key="6">
    <source>
        <dbReference type="PROSITE" id="PS50865"/>
    </source>
</evidence>
<keyword evidence="2 4" id="KW-0863">Zinc-finger</keyword>
<evidence type="ECO:0000256" key="3">
    <source>
        <dbReference type="ARBA" id="ARBA00022833"/>
    </source>
</evidence>
<dbReference type="Proteomes" id="UP000076798">
    <property type="component" value="Unassembled WGS sequence"/>
</dbReference>
<feature type="compositionally biased region" description="Basic and acidic residues" evidence="5">
    <location>
        <begin position="206"/>
        <end position="227"/>
    </location>
</feature>
<dbReference type="Pfam" id="PF01753">
    <property type="entry name" value="zf-MYND"/>
    <property type="match status" value="1"/>
</dbReference>
<dbReference type="AlphaFoldDB" id="A0A166GY86"/>
<dbReference type="InterPro" id="IPR011990">
    <property type="entry name" value="TPR-like_helical_dom_sf"/>
</dbReference>
<dbReference type="Gene3D" id="6.10.140.2220">
    <property type="match status" value="1"/>
</dbReference>
<feature type="region of interest" description="Disordered" evidence="5">
    <location>
        <begin position="201"/>
        <end position="241"/>
    </location>
</feature>
<dbReference type="SUPFAM" id="SSF144232">
    <property type="entry name" value="HIT/MYND zinc finger-like"/>
    <property type="match status" value="1"/>
</dbReference>
<keyword evidence="8" id="KW-1185">Reference proteome</keyword>
<dbReference type="Gene3D" id="1.25.40.10">
    <property type="entry name" value="Tetratricopeptide repeat domain"/>
    <property type="match status" value="1"/>
</dbReference>
<evidence type="ECO:0000256" key="2">
    <source>
        <dbReference type="ARBA" id="ARBA00022771"/>
    </source>
</evidence>
<evidence type="ECO:0000256" key="5">
    <source>
        <dbReference type="SAM" id="MobiDB-lite"/>
    </source>
</evidence>
<name>A0A166GY86_9AGAM</name>
<accession>A0A166GY86</accession>
<evidence type="ECO:0000256" key="4">
    <source>
        <dbReference type="PROSITE-ProRule" id="PRU00134"/>
    </source>
</evidence>
<dbReference type="STRING" id="1314776.A0A166GY86"/>
<keyword evidence="3" id="KW-0862">Zinc</keyword>
<dbReference type="PROSITE" id="PS50865">
    <property type="entry name" value="ZF_MYND_2"/>
    <property type="match status" value="1"/>
</dbReference>
<reference evidence="7 8" key="1">
    <citation type="journal article" date="2016" name="Mol. Biol. Evol.">
        <title>Comparative Genomics of Early-Diverging Mushroom-Forming Fungi Provides Insights into the Origins of Lignocellulose Decay Capabilities.</title>
        <authorList>
            <person name="Nagy L.G."/>
            <person name="Riley R."/>
            <person name="Tritt A."/>
            <person name="Adam C."/>
            <person name="Daum C."/>
            <person name="Floudas D."/>
            <person name="Sun H."/>
            <person name="Yadav J.S."/>
            <person name="Pangilinan J."/>
            <person name="Larsson K.H."/>
            <person name="Matsuura K."/>
            <person name="Barry K."/>
            <person name="Labutti K."/>
            <person name="Kuo R."/>
            <person name="Ohm R.A."/>
            <person name="Bhattacharya S.S."/>
            <person name="Shirouzu T."/>
            <person name="Yoshinaga Y."/>
            <person name="Martin F.M."/>
            <person name="Grigoriev I.V."/>
            <person name="Hibbett D.S."/>
        </authorList>
    </citation>
    <scope>NUCLEOTIDE SEQUENCE [LARGE SCALE GENOMIC DNA]</scope>
    <source>
        <strain evidence="7 8">HHB10207 ss-3</strain>
    </source>
</reference>
<keyword evidence="1" id="KW-0479">Metal-binding</keyword>
<sequence>MPSKKQNKLLSKSAMHGTVFDISSMSAEAVQDSYNANMGAIEISNRATQASMSGDYRTAAALHRQALALKLKTFPETSVQAAISFNGLGESLLSLQDLSGAEEALSKALRVRDDKTFGGLGEGPRFDAAVTRENMAQLREAQGRFEEAKEMRMRGKSKGHIACGNDKCPGQLFLLSALKSCSVCSCVFYCSPDCQKKDWARHKGPCKKEKERRKEKEAQEAQAKLESEAPTTAEQTAEAET</sequence>
<dbReference type="SUPFAM" id="SSF48452">
    <property type="entry name" value="TPR-like"/>
    <property type="match status" value="1"/>
</dbReference>
<evidence type="ECO:0000313" key="7">
    <source>
        <dbReference type="EMBL" id="KZT42139.1"/>
    </source>
</evidence>
<dbReference type="EMBL" id="KV428015">
    <property type="protein sequence ID" value="KZT42139.1"/>
    <property type="molecule type" value="Genomic_DNA"/>
</dbReference>
<feature type="compositionally biased region" description="Low complexity" evidence="5">
    <location>
        <begin position="228"/>
        <end position="241"/>
    </location>
</feature>
<feature type="domain" description="MYND-type" evidence="6">
    <location>
        <begin position="160"/>
        <end position="206"/>
    </location>
</feature>
<dbReference type="PROSITE" id="PS01360">
    <property type="entry name" value="ZF_MYND_1"/>
    <property type="match status" value="1"/>
</dbReference>
<protein>
    <recommendedName>
        <fullName evidence="6">MYND-type domain-containing protein</fullName>
    </recommendedName>
</protein>
<evidence type="ECO:0000256" key="1">
    <source>
        <dbReference type="ARBA" id="ARBA00022723"/>
    </source>
</evidence>